<dbReference type="HOGENOM" id="CLU_062795_2_0_5"/>
<dbReference type="AlphaFoldDB" id="Q1QMX0"/>
<dbReference type="KEGG" id="nha:Nham_1608"/>
<dbReference type="RefSeq" id="WP_011510112.1">
    <property type="nucleotide sequence ID" value="NC_007964.1"/>
</dbReference>
<dbReference type="Pfam" id="PF10123">
    <property type="entry name" value="Mu-like_Pro"/>
    <property type="match status" value="1"/>
</dbReference>
<protein>
    <submittedName>
        <fullName evidence="1">Mu-like prophage I protein</fullName>
    </submittedName>
</protein>
<gene>
    <name evidence="1" type="ordered locus">Nham_1608</name>
</gene>
<dbReference type="InterPro" id="IPR012106">
    <property type="entry name" value="Phage_Mu_Gp1"/>
</dbReference>
<accession>Q1QMX0</accession>
<evidence type="ECO:0000313" key="1">
    <source>
        <dbReference type="EMBL" id="ABE62427.1"/>
    </source>
</evidence>
<keyword evidence="2" id="KW-1185">Reference proteome</keyword>
<dbReference type="OrthoDB" id="7306769at2"/>
<organism evidence="1 2">
    <name type="scientific">Nitrobacter hamburgensis (strain DSM 10229 / NCIMB 13809 / X14)</name>
    <dbReference type="NCBI Taxonomy" id="323097"/>
    <lineage>
        <taxon>Bacteria</taxon>
        <taxon>Pseudomonadati</taxon>
        <taxon>Pseudomonadota</taxon>
        <taxon>Alphaproteobacteria</taxon>
        <taxon>Hyphomicrobiales</taxon>
        <taxon>Nitrobacteraceae</taxon>
        <taxon>Nitrobacter</taxon>
    </lineage>
</organism>
<dbReference type="Proteomes" id="UP000001953">
    <property type="component" value="Chromosome"/>
</dbReference>
<dbReference type="PIRSF" id="PIRSF016624">
    <property type="entry name" value="Mu_prophg_I"/>
    <property type="match status" value="1"/>
</dbReference>
<reference evidence="1 2" key="1">
    <citation type="submission" date="2006-03" db="EMBL/GenBank/DDBJ databases">
        <title>Complete sequence of chromosome of Nitrobacter hamburgensis X14.</title>
        <authorList>
            <consortium name="US DOE Joint Genome Institute"/>
            <person name="Copeland A."/>
            <person name="Lucas S."/>
            <person name="Lapidus A."/>
            <person name="Barry K."/>
            <person name="Detter J.C."/>
            <person name="Glavina del Rio T."/>
            <person name="Hammon N."/>
            <person name="Israni S."/>
            <person name="Dalin E."/>
            <person name="Tice H."/>
            <person name="Pitluck S."/>
            <person name="Chain P."/>
            <person name="Malfatti S."/>
            <person name="Shin M."/>
            <person name="Vergez L."/>
            <person name="Schmutz J."/>
            <person name="Larimer F."/>
            <person name="Land M."/>
            <person name="Hauser L."/>
            <person name="Kyrpides N."/>
            <person name="Ivanova N."/>
            <person name="Ward B."/>
            <person name="Arp D."/>
            <person name="Klotz M."/>
            <person name="Stein L."/>
            <person name="O'Mullan G."/>
            <person name="Starkenburg S."/>
            <person name="Sayavedra L."/>
            <person name="Poret-Peterson A.T."/>
            <person name="Gentry M.E."/>
            <person name="Bruce D."/>
            <person name="Richardson P."/>
        </authorList>
    </citation>
    <scope>NUCLEOTIDE SEQUENCE [LARGE SCALE GENOMIC DNA]</scope>
    <source>
        <strain evidence="2">DSM 10229 / NCIMB 13809 / X14</strain>
    </source>
</reference>
<name>Q1QMX0_NITHX</name>
<sequence length="328" mass="35276">MPAPSTNVDSVAIALMSQVDAASNDQFIHLVPAGTFHGRDGRGPYKLTNPNAVILASRQHAGRRQMPIDYDHAIDLATLKGGAAPAAGWIKGLQSRADGIWGIVEWTPRAAEQLANREYRYLSPVFKHASDGTIGCLLRASLTNNPNLDQLTALASMETNDMDRLPELRTALGLSDEATIDDILAKIAELTTASHAAVPDPAKFVPIGDFERVVAETNKLNQGISLQAATQHVTDQIKMSNLLPFLKDWGIALCSVNKPAFDTFVAKTKGGLHGLLTPSRASMIPPERDLIIGDLSHDEMAIASNLGLTSEAYLKSKTARVAAQETQR</sequence>
<evidence type="ECO:0000313" key="2">
    <source>
        <dbReference type="Proteomes" id="UP000001953"/>
    </source>
</evidence>
<dbReference type="STRING" id="323097.Nham_1608"/>
<dbReference type="EMBL" id="CP000319">
    <property type="protein sequence ID" value="ABE62427.1"/>
    <property type="molecule type" value="Genomic_DNA"/>
</dbReference>
<dbReference type="eggNOG" id="COG4388">
    <property type="taxonomic scope" value="Bacteria"/>
</dbReference>
<proteinExistence type="predicted"/>